<feature type="compositionally biased region" description="Polar residues" evidence="1">
    <location>
        <begin position="60"/>
        <end position="72"/>
    </location>
</feature>
<sequence>MSQVWQPPPVTVAAVFPTTAGSPPQNHGSSVMYEWAGHESSVPTVWSQLQHCHYENLSRQAARSRAQENQPLGSVDEADVQKDSS</sequence>
<feature type="region of interest" description="Disordered" evidence="1">
    <location>
        <begin position="60"/>
        <end position="85"/>
    </location>
</feature>
<accession>R0L7J7</accession>
<evidence type="ECO:0000313" key="2">
    <source>
        <dbReference type="EMBL" id="EOA97374.1"/>
    </source>
</evidence>
<name>R0L7J7_ANAPL</name>
<proteinExistence type="predicted"/>
<protein>
    <submittedName>
        <fullName evidence="2">Uncharacterized protein</fullName>
    </submittedName>
</protein>
<keyword evidence="3" id="KW-1185">Reference proteome</keyword>
<reference evidence="3" key="1">
    <citation type="journal article" date="2013" name="Nat. Genet.">
        <title>The duck genome and transcriptome provide insight into an avian influenza virus reservoir species.</title>
        <authorList>
            <person name="Huang Y."/>
            <person name="Li Y."/>
            <person name="Burt D.W."/>
            <person name="Chen H."/>
            <person name="Zhang Y."/>
            <person name="Qian W."/>
            <person name="Kim H."/>
            <person name="Gan S."/>
            <person name="Zhao Y."/>
            <person name="Li J."/>
            <person name="Yi K."/>
            <person name="Feng H."/>
            <person name="Zhu P."/>
            <person name="Li B."/>
            <person name="Liu Q."/>
            <person name="Fairley S."/>
            <person name="Magor K.E."/>
            <person name="Du Z."/>
            <person name="Hu X."/>
            <person name="Goodman L."/>
            <person name="Tafer H."/>
            <person name="Vignal A."/>
            <person name="Lee T."/>
            <person name="Kim K.W."/>
            <person name="Sheng Z."/>
            <person name="An Y."/>
            <person name="Searle S."/>
            <person name="Herrero J."/>
            <person name="Groenen M.A."/>
            <person name="Crooijmans R.P."/>
            <person name="Faraut T."/>
            <person name="Cai Q."/>
            <person name="Webster R.G."/>
            <person name="Aldridge J.R."/>
            <person name="Warren W.C."/>
            <person name="Bartschat S."/>
            <person name="Kehr S."/>
            <person name="Marz M."/>
            <person name="Stadler P.F."/>
            <person name="Smith J."/>
            <person name="Kraus R.H."/>
            <person name="Zhao Y."/>
            <person name="Ren L."/>
            <person name="Fei J."/>
            <person name="Morisson M."/>
            <person name="Kaiser P."/>
            <person name="Griffin D.K."/>
            <person name="Rao M."/>
            <person name="Pitel F."/>
            <person name="Wang J."/>
            <person name="Li N."/>
        </authorList>
    </citation>
    <scope>NUCLEOTIDE SEQUENCE [LARGE SCALE GENOMIC DNA]</scope>
</reference>
<evidence type="ECO:0000256" key="1">
    <source>
        <dbReference type="SAM" id="MobiDB-lite"/>
    </source>
</evidence>
<evidence type="ECO:0000313" key="3">
    <source>
        <dbReference type="Proteomes" id="UP000296049"/>
    </source>
</evidence>
<organism evidence="2 3">
    <name type="scientific">Anas platyrhynchos</name>
    <name type="common">Mallard</name>
    <name type="synonym">Anas boschas</name>
    <dbReference type="NCBI Taxonomy" id="8839"/>
    <lineage>
        <taxon>Eukaryota</taxon>
        <taxon>Metazoa</taxon>
        <taxon>Chordata</taxon>
        <taxon>Craniata</taxon>
        <taxon>Vertebrata</taxon>
        <taxon>Euteleostomi</taxon>
        <taxon>Archelosauria</taxon>
        <taxon>Archosauria</taxon>
        <taxon>Dinosauria</taxon>
        <taxon>Saurischia</taxon>
        <taxon>Theropoda</taxon>
        <taxon>Coelurosauria</taxon>
        <taxon>Aves</taxon>
        <taxon>Neognathae</taxon>
        <taxon>Galloanserae</taxon>
        <taxon>Anseriformes</taxon>
        <taxon>Anatidae</taxon>
        <taxon>Anatinae</taxon>
        <taxon>Anas</taxon>
    </lineage>
</organism>
<dbReference type="EMBL" id="KB743709">
    <property type="protein sequence ID" value="EOA97374.1"/>
    <property type="molecule type" value="Genomic_DNA"/>
</dbReference>
<dbReference type="AlphaFoldDB" id="R0L7J7"/>
<dbReference type="Proteomes" id="UP000296049">
    <property type="component" value="Unassembled WGS sequence"/>
</dbReference>
<gene>
    <name evidence="2" type="ORF">Anapl_09033</name>
</gene>